<feature type="transmembrane region" description="Helical" evidence="1">
    <location>
        <begin position="46"/>
        <end position="65"/>
    </location>
</feature>
<sequence length="127" mass="14274">MNNHFLNNSRGYRVKPGKSQSMLGMIVGVAFVFIGITQISNFGAFGIIWTLIAVAITGYHAVNVFSNKGVATYEVDVQGESKSPTQQQTGSEDYESKLRQLHRLKEDNIISEEEYNEKKEELLSAKW</sequence>
<gene>
    <name evidence="3" type="ORF">E3U55_06370</name>
</gene>
<dbReference type="OrthoDB" id="2054087at2"/>
<keyword evidence="1" id="KW-1133">Transmembrane helix</keyword>
<evidence type="ECO:0000256" key="1">
    <source>
        <dbReference type="SAM" id="Phobius"/>
    </source>
</evidence>
<reference evidence="3 4" key="1">
    <citation type="submission" date="2019-03" db="EMBL/GenBank/DDBJ databases">
        <authorList>
            <person name="He R.-H."/>
        </authorList>
    </citation>
    <scope>NUCLEOTIDE SEQUENCE [LARGE SCALE GENOMIC DNA]</scope>
    <source>
        <strain evidence="4">SH 714</strain>
    </source>
</reference>
<name>A0A4Y8INE7_9BACI</name>
<keyword evidence="4" id="KW-1185">Reference proteome</keyword>
<keyword evidence="1" id="KW-0812">Transmembrane</keyword>
<comment type="caution">
    <text evidence="3">The sequence shown here is derived from an EMBL/GenBank/DDBJ whole genome shotgun (WGS) entry which is preliminary data.</text>
</comment>
<feature type="transmembrane region" description="Helical" evidence="1">
    <location>
        <begin position="21"/>
        <end position="40"/>
    </location>
</feature>
<keyword evidence="1" id="KW-0472">Membrane</keyword>
<dbReference type="RefSeq" id="WP_134339591.1">
    <property type="nucleotide sequence ID" value="NZ_SOPW01000005.1"/>
</dbReference>
<evidence type="ECO:0000313" key="4">
    <source>
        <dbReference type="Proteomes" id="UP000297975"/>
    </source>
</evidence>
<proteinExistence type="predicted"/>
<dbReference type="AlphaFoldDB" id="A0A4Y8INE7"/>
<protein>
    <recommendedName>
        <fullName evidence="2">SHOCT domain-containing protein</fullName>
    </recommendedName>
</protein>
<feature type="domain" description="SHOCT" evidence="2">
    <location>
        <begin position="97"/>
        <end position="123"/>
    </location>
</feature>
<evidence type="ECO:0000313" key="3">
    <source>
        <dbReference type="EMBL" id="TFB22859.1"/>
    </source>
</evidence>
<dbReference type="EMBL" id="SOPW01000005">
    <property type="protein sequence ID" value="TFB22859.1"/>
    <property type="molecule type" value="Genomic_DNA"/>
</dbReference>
<dbReference type="Proteomes" id="UP000297975">
    <property type="component" value="Unassembled WGS sequence"/>
</dbReference>
<dbReference type="Pfam" id="PF09851">
    <property type="entry name" value="SHOCT"/>
    <property type="match status" value="1"/>
</dbReference>
<evidence type="ECO:0000259" key="2">
    <source>
        <dbReference type="Pfam" id="PF09851"/>
    </source>
</evidence>
<accession>A0A4Y8INE7</accession>
<organism evidence="3 4">
    <name type="scientific">Filobacillus milosensis</name>
    <dbReference type="NCBI Taxonomy" id="94137"/>
    <lineage>
        <taxon>Bacteria</taxon>
        <taxon>Bacillati</taxon>
        <taxon>Bacillota</taxon>
        <taxon>Bacilli</taxon>
        <taxon>Bacillales</taxon>
        <taxon>Bacillaceae</taxon>
        <taxon>Filobacillus</taxon>
    </lineage>
</organism>
<dbReference type="InterPro" id="IPR018649">
    <property type="entry name" value="SHOCT"/>
</dbReference>